<gene>
    <name evidence="16" type="primary">metK</name>
    <name evidence="14" type="synonym">mat</name>
    <name evidence="16" type="ORF">HSEST_1057</name>
</gene>
<organism evidence="16 17">
    <name type="scientific">Halapricum desulfuricans</name>
    <dbReference type="NCBI Taxonomy" id="2841257"/>
    <lineage>
        <taxon>Archaea</taxon>
        <taxon>Methanobacteriati</taxon>
        <taxon>Methanobacteriota</taxon>
        <taxon>Stenosarchaea group</taxon>
        <taxon>Halobacteria</taxon>
        <taxon>Halobacteriales</taxon>
        <taxon>Haloarculaceae</taxon>
        <taxon>Halapricum</taxon>
    </lineage>
</organism>
<proteinExistence type="inferred from homology"/>
<dbReference type="AlphaFoldDB" id="A0A897NP90"/>
<evidence type="ECO:0000256" key="12">
    <source>
        <dbReference type="ARBA" id="ARBA00032151"/>
    </source>
</evidence>
<name>A0A897NP90_9EURY</name>
<keyword evidence="17" id="KW-1185">Reference proteome</keyword>
<comment type="catalytic activity">
    <reaction evidence="13 14">
        <text>L-methionine + ATP + H2O = S-adenosyl-L-methionine + phosphate + diphosphate</text>
        <dbReference type="Rhea" id="RHEA:21080"/>
        <dbReference type="ChEBI" id="CHEBI:15377"/>
        <dbReference type="ChEBI" id="CHEBI:30616"/>
        <dbReference type="ChEBI" id="CHEBI:33019"/>
        <dbReference type="ChEBI" id="CHEBI:43474"/>
        <dbReference type="ChEBI" id="CHEBI:57844"/>
        <dbReference type="ChEBI" id="CHEBI:59789"/>
        <dbReference type="EC" id="2.5.1.6"/>
    </reaction>
</comment>
<comment type="cofactor">
    <cofactor evidence="1 14">
        <name>Mg(2+)</name>
        <dbReference type="ChEBI" id="CHEBI:18420"/>
    </cofactor>
</comment>
<keyword evidence="11 14" id="KW-0460">Magnesium</keyword>
<dbReference type="Pfam" id="PF01941">
    <property type="entry name" value="AdoMet_Synthase"/>
    <property type="match status" value="1"/>
</dbReference>
<comment type="pathway">
    <text evidence="3 14">Amino-acid biosynthesis; S-adenosyl-L-methionine biosynthesis; S-adenosyl-L-methionine from L-methionine: step 1/1.</text>
</comment>
<dbReference type="Gene3D" id="3.30.300.10">
    <property type="match status" value="1"/>
</dbReference>
<dbReference type="GO" id="GO:0004478">
    <property type="term" value="F:methionine adenosyltransferase activity"/>
    <property type="evidence" value="ECO:0007669"/>
    <property type="project" value="UniProtKB-UniRule"/>
</dbReference>
<evidence type="ECO:0000256" key="8">
    <source>
        <dbReference type="ARBA" id="ARBA00022679"/>
    </source>
</evidence>
<evidence type="ECO:0000256" key="9">
    <source>
        <dbReference type="ARBA" id="ARBA00022741"/>
    </source>
</evidence>
<evidence type="ECO:0000256" key="10">
    <source>
        <dbReference type="ARBA" id="ARBA00022840"/>
    </source>
</evidence>
<dbReference type="NCBIfam" id="NF003366">
    <property type="entry name" value="PRK04439.1-5"/>
    <property type="match status" value="1"/>
</dbReference>
<evidence type="ECO:0000256" key="3">
    <source>
        <dbReference type="ARBA" id="ARBA00005224"/>
    </source>
</evidence>
<dbReference type="PANTHER" id="PTHR36697">
    <property type="entry name" value="S-ADENOSYLMETHIONINE SYNTHASE"/>
    <property type="match status" value="1"/>
</dbReference>
<dbReference type="Gene3D" id="3.30.300.280">
    <property type="entry name" value="S-adenosylmethionine synthetase, C-terminal domain"/>
    <property type="match status" value="1"/>
</dbReference>
<evidence type="ECO:0000256" key="5">
    <source>
        <dbReference type="ARBA" id="ARBA00012828"/>
    </source>
</evidence>
<keyword evidence="8 14" id="KW-0808">Transferase</keyword>
<evidence type="ECO:0000256" key="14">
    <source>
        <dbReference type="HAMAP-Rule" id="MF_00136"/>
    </source>
</evidence>
<keyword evidence="7 14" id="KW-0554">One-carbon metabolism</keyword>
<dbReference type="GeneID" id="68857691"/>
<keyword evidence="9 14" id="KW-0547">Nucleotide-binding</keyword>
<dbReference type="EC" id="2.5.1.6" evidence="5 14"/>
<evidence type="ECO:0000256" key="6">
    <source>
        <dbReference type="ARBA" id="ARBA00020319"/>
    </source>
</evidence>
<evidence type="ECO:0000313" key="17">
    <source>
        <dbReference type="Proteomes" id="UP000663292"/>
    </source>
</evidence>
<keyword evidence="10 14" id="KW-0067">ATP-binding</keyword>
<dbReference type="GO" id="GO:0006730">
    <property type="term" value="P:one-carbon metabolic process"/>
    <property type="evidence" value="ECO:0007669"/>
    <property type="project" value="UniProtKB-KW"/>
</dbReference>
<comment type="similarity">
    <text evidence="4 14">Belongs to the AdoMet synthase 2 family.</text>
</comment>
<evidence type="ECO:0000256" key="4">
    <source>
        <dbReference type="ARBA" id="ARBA00009691"/>
    </source>
</evidence>
<comment type="function">
    <text evidence="2 14">Catalyzes the formation of S-adenosylmethionine from methionine and ATP.</text>
</comment>
<evidence type="ECO:0000313" key="16">
    <source>
        <dbReference type="EMBL" id="QSG14592.1"/>
    </source>
</evidence>
<dbReference type="HAMAP" id="MF_00136">
    <property type="entry name" value="S_AdoMet_synth2"/>
    <property type="match status" value="1"/>
</dbReference>
<dbReference type="Proteomes" id="UP000663292">
    <property type="component" value="Chromosome"/>
</dbReference>
<evidence type="ECO:0000256" key="7">
    <source>
        <dbReference type="ARBA" id="ARBA00022563"/>
    </source>
</evidence>
<feature type="binding site" evidence="14">
    <location>
        <begin position="137"/>
        <end position="142"/>
    </location>
    <ligand>
        <name>ATP</name>
        <dbReference type="ChEBI" id="CHEBI:30616"/>
    </ligand>
</feature>
<dbReference type="GO" id="GO:0000287">
    <property type="term" value="F:magnesium ion binding"/>
    <property type="evidence" value="ECO:0007669"/>
    <property type="project" value="UniProtKB-UniRule"/>
</dbReference>
<accession>A0A897NP90</accession>
<evidence type="ECO:0000256" key="2">
    <source>
        <dbReference type="ARBA" id="ARBA00003775"/>
    </source>
</evidence>
<dbReference type="UniPathway" id="UPA00315">
    <property type="reaction ID" value="UER00080"/>
</dbReference>
<dbReference type="EMBL" id="CP064791">
    <property type="protein sequence ID" value="QSG14592.1"/>
    <property type="molecule type" value="Genomic_DNA"/>
</dbReference>
<evidence type="ECO:0000256" key="11">
    <source>
        <dbReference type="ARBA" id="ARBA00022842"/>
    </source>
</evidence>
<dbReference type="PANTHER" id="PTHR36697:SF1">
    <property type="entry name" value="S-ADENOSYLMETHIONINE SYNTHASE"/>
    <property type="match status" value="1"/>
</dbReference>
<dbReference type="NCBIfam" id="NF003364">
    <property type="entry name" value="PRK04439.1-3"/>
    <property type="match status" value="1"/>
</dbReference>
<dbReference type="InterPro" id="IPR027790">
    <property type="entry name" value="AdoMet_synthase_2_family"/>
</dbReference>
<dbReference type="RefSeq" id="WP_229122640.1">
    <property type="nucleotide sequence ID" value="NZ_CP064791.1"/>
</dbReference>
<sequence length="400" mass="43139">MSQRNIRVQPTEDRAVEEQDVEIVERKGIGHPDSICDGVAESVSRALAQEYLDRYGTVLHYNTDETQLVAGTAAPAFGGGEVLDPIYLLVVGRATKTYDGQRFPAESIALEAARDYLDETFPDLDVGTDVIVDVKLGEGSGDLQEVFGEDGTVPMANDTSYGVGHAPLTETEQIVLNTERQLNGPYSDDNPAVGQDVKVMGKREGDHIDVTVAVAVIDDYVENMSEYRETIEGVREYVSDLAGEYTDRSVEVHVNTADNYDEGAIYLTTTGTSAEQGDDGSVGRGNRANGLITPNRPMSMEATSGKNPVNHIGKIYNLLSTKIAQSVAEQVEGIQEVQIRLLSQIGQPIDKPHVADAQLVTDDGVSVADVESEVQATIDDELANITDVTEAVIEGDISTF</sequence>
<dbReference type="InterPro" id="IPR042544">
    <property type="entry name" value="AdoMet_synthase_3"/>
</dbReference>
<dbReference type="GO" id="GO:0005524">
    <property type="term" value="F:ATP binding"/>
    <property type="evidence" value="ECO:0007669"/>
    <property type="project" value="UniProtKB-UniRule"/>
</dbReference>
<dbReference type="InterPro" id="IPR002795">
    <property type="entry name" value="S-AdoMet_synthetase_arc"/>
</dbReference>
<evidence type="ECO:0000256" key="13">
    <source>
        <dbReference type="ARBA" id="ARBA00048344"/>
    </source>
</evidence>
<reference evidence="16 17" key="1">
    <citation type="submission" date="2020-11" db="EMBL/GenBank/DDBJ databases">
        <title>Carbohydrate-dependent, anaerobic sulfur respiration: A novel catabolism in halophilic archaea.</title>
        <authorList>
            <person name="Sorokin D.Y."/>
            <person name="Messina E."/>
            <person name="Smedile F."/>
            <person name="La Cono V."/>
            <person name="Hallsworth J.E."/>
            <person name="Yakimov M.M."/>
        </authorList>
    </citation>
    <scope>NUCLEOTIDE SEQUENCE [LARGE SCALE GENOMIC DNA]</scope>
    <source>
        <strain evidence="16 17">HSR-Est</strain>
    </source>
</reference>
<evidence type="ECO:0000256" key="1">
    <source>
        <dbReference type="ARBA" id="ARBA00001946"/>
    </source>
</evidence>
<feature type="region of interest" description="Disordered" evidence="15">
    <location>
        <begin position="271"/>
        <end position="306"/>
    </location>
</feature>
<dbReference type="GO" id="GO:0006556">
    <property type="term" value="P:S-adenosylmethionine biosynthetic process"/>
    <property type="evidence" value="ECO:0007669"/>
    <property type="project" value="UniProtKB-UniRule"/>
</dbReference>
<protein>
    <recommendedName>
        <fullName evidence="6 14">S-adenosylmethionine synthase</fullName>
        <shortName evidence="14">AdoMet synthase</shortName>
        <ecNumber evidence="5 14">2.5.1.6</ecNumber>
    </recommendedName>
    <alternativeName>
        <fullName evidence="12 14">Methionine adenosyltransferase</fullName>
    </alternativeName>
</protein>
<evidence type="ECO:0000256" key="15">
    <source>
        <dbReference type="SAM" id="MobiDB-lite"/>
    </source>
</evidence>